<name>N0E0J5_9MICO</name>
<dbReference type="STRING" id="1193181.BN10_570024"/>
<evidence type="ECO:0000256" key="1">
    <source>
        <dbReference type="ARBA" id="ARBA00004651"/>
    </source>
</evidence>
<dbReference type="PANTHER" id="PTHR30572:SF4">
    <property type="entry name" value="ABC TRANSPORTER PERMEASE YTRF"/>
    <property type="match status" value="1"/>
</dbReference>
<feature type="transmembrane region" description="Helical" evidence="7">
    <location>
        <begin position="542"/>
        <end position="575"/>
    </location>
</feature>
<evidence type="ECO:0000313" key="9">
    <source>
        <dbReference type="EMBL" id="CCH70417.1"/>
    </source>
</evidence>
<keyword evidence="2" id="KW-1003">Cell membrane</keyword>
<dbReference type="OrthoDB" id="4840824at2"/>
<sequence length="640" mass="69799">MIGMRDALTLAHTKIRSKRLRLIITTIVSGLVFGVMAGATILVDGMSKSLTEFARQNLDGRFLVSGTPNYYGPVDFNPSDATLIAEVRKYHAAYLAERKAAAKRYGIEYDERSEIQPVTEDTNPNVPAEFRKQINVQSVAWQRYSKDHPSSATPKDAKAFRALVDPLGATTVYEPKNLGHLSLTLLPAGTEDLTTTSTGEPSKEMQTAIGQGQYTVVPNELVAPFIAPANNAREPAQGVPVLLSADDAATVFQKTVDLPKRPKDQAAQVRWFKGVRDAVNGATFVSCYRNDAERAKIEEARAQAQEIAANRGNRDYVQPDLLLALPTTPCGQVTVTKDTRTAELKKVQDNQKAFEQEFNPTPAPRAELVTFQVVGLLPSPGQANSGIDAVLSILVGTNYGFGAVIPSDSLASLPDTLRHDSLFAIPAPVNNDPWMGPMSQDMFIASFPSVEKARTAVASNSCQMNWTPACESMPFSLGAYGTNYLTVDDIVRQLRPVILTLLIIAFTIATIIIWAMMGRVMADSRRETAVFRAIGAKRSDIAAVYVTYSVWVAVRIVIFAAALGLIIAGTVHVLFADRATKTAQLAYAVFTPEPTFSFLGFRNPVLWLILGGIVVMSLIAITPPLLRNIRRNPIKDMRDE</sequence>
<dbReference type="InterPro" id="IPR050250">
    <property type="entry name" value="Macrolide_Exporter_MacB"/>
</dbReference>
<keyword evidence="3 7" id="KW-0812">Transmembrane</keyword>
<feature type="transmembrane region" description="Helical" evidence="7">
    <location>
        <begin position="20"/>
        <end position="43"/>
    </location>
</feature>
<keyword evidence="4 7" id="KW-1133">Transmembrane helix</keyword>
<dbReference type="RefSeq" id="WP_010850266.1">
    <property type="nucleotide sequence ID" value="NZ_HF570956.1"/>
</dbReference>
<evidence type="ECO:0000256" key="4">
    <source>
        <dbReference type="ARBA" id="ARBA00022989"/>
    </source>
</evidence>
<comment type="similarity">
    <text evidence="6">Belongs to the ABC-4 integral membrane protein family.</text>
</comment>
<evidence type="ECO:0000256" key="5">
    <source>
        <dbReference type="ARBA" id="ARBA00023136"/>
    </source>
</evidence>
<dbReference type="EMBL" id="CAIZ01000127">
    <property type="protein sequence ID" value="CCH70417.1"/>
    <property type="molecule type" value="Genomic_DNA"/>
</dbReference>
<feature type="transmembrane region" description="Helical" evidence="7">
    <location>
        <begin position="605"/>
        <end position="626"/>
    </location>
</feature>
<dbReference type="PANTHER" id="PTHR30572">
    <property type="entry name" value="MEMBRANE COMPONENT OF TRANSPORTER-RELATED"/>
    <property type="match status" value="1"/>
</dbReference>
<evidence type="ECO:0000256" key="7">
    <source>
        <dbReference type="SAM" id="Phobius"/>
    </source>
</evidence>
<keyword evidence="5 7" id="KW-0472">Membrane</keyword>
<evidence type="ECO:0000256" key="6">
    <source>
        <dbReference type="ARBA" id="ARBA00038076"/>
    </source>
</evidence>
<dbReference type="AlphaFoldDB" id="N0E0J5"/>
<feature type="transmembrane region" description="Helical" evidence="7">
    <location>
        <begin position="497"/>
        <end position="521"/>
    </location>
</feature>
<reference evidence="9 10" key="1">
    <citation type="journal article" date="2013" name="ISME J.">
        <title>A metabolic model for members of the genus Tetrasphaera involved in enhanced biological phosphorus removal.</title>
        <authorList>
            <person name="Kristiansen R."/>
            <person name="Nguyen H.T.T."/>
            <person name="Saunders A.M."/>
            <person name="Nielsen J.L."/>
            <person name="Wimmer R."/>
            <person name="Le V.Q."/>
            <person name="McIlroy S.J."/>
            <person name="Petrovski S."/>
            <person name="Seviour R.J."/>
            <person name="Calteau A."/>
            <person name="Nielsen K.L."/>
            <person name="Nielsen P.H."/>
        </authorList>
    </citation>
    <scope>NUCLEOTIDE SEQUENCE [LARGE SCALE GENOMIC DNA]</scope>
    <source>
        <strain evidence="9 10">Lp2</strain>
    </source>
</reference>
<dbReference type="GO" id="GO:0022857">
    <property type="term" value="F:transmembrane transporter activity"/>
    <property type="evidence" value="ECO:0007669"/>
    <property type="project" value="TreeGrafter"/>
</dbReference>
<evidence type="ECO:0000256" key="3">
    <source>
        <dbReference type="ARBA" id="ARBA00022692"/>
    </source>
</evidence>
<dbReference type="InterPro" id="IPR003838">
    <property type="entry name" value="ABC3_permease_C"/>
</dbReference>
<proteinExistence type="inferred from homology"/>
<feature type="domain" description="ABC3 transporter permease C-terminal" evidence="8">
    <location>
        <begin position="501"/>
        <end position="633"/>
    </location>
</feature>
<dbReference type="Pfam" id="PF02687">
    <property type="entry name" value="FtsX"/>
    <property type="match status" value="1"/>
</dbReference>
<evidence type="ECO:0000313" key="10">
    <source>
        <dbReference type="Proteomes" id="UP000013167"/>
    </source>
</evidence>
<accession>N0E0J5</accession>
<dbReference type="eggNOG" id="ENOG5032ICG">
    <property type="taxonomic scope" value="Bacteria"/>
</dbReference>
<dbReference type="Proteomes" id="UP000013167">
    <property type="component" value="Unassembled WGS sequence"/>
</dbReference>
<comment type="caution">
    <text evidence="9">The sequence shown here is derived from an EMBL/GenBank/DDBJ whole genome shotgun (WGS) entry which is preliminary data.</text>
</comment>
<keyword evidence="10" id="KW-1185">Reference proteome</keyword>
<organism evidence="9 10">
    <name type="scientific">Phycicoccus elongatus Lp2</name>
    <dbReference type="NCBI Taxonomy" id="1193181"/>
    <lineage>
        <taxon>Bacteria</taxon>
        <taxon>Bacillati</taxon>
        <taxon>Actinomycetota</taxon>
        <taxon>Actinomycetes</taxon>
        <taxon>Micrococcales</taxon>
        <taxon>Intrasporangiaceae</taxon>
        <taxon>Phycicoccus</taxon>
    </lineage>
</organism>
<protein>
    <recommendedName>
        <fullName evidence="8">ABC3 transporter permease C-terminal domain-containing protein</fullName>
    </recommendedName>
</protein>
<dbReference type="HOGENOM" id="CLU_427528_0_0_11"/>
<gene>
    <name evidence="9" type="ORF">BN10_570024</name>
</gene>
<comment type="subcellular location">
    <subcellularLocation>
        <location evidence="1">Cell membrane</location>
        <topology evidence="1">Multi-pass membrane protein</topology>
    </subcellularLocation>
</comment>
<evidence type="ECO:0000259" key="8">
    <source>
        <dbReference type="Pfam" id="PF02687"/>
    </source>
</evidence>
<dbReference type="GO" id="GO:0005886">
    <property type="term" value="C:plasma membrane"/>
    <property type="evidence" value="ECO:0007669"/>
    <property type="project" value="UniProtKB-SubCell"/>
</dbReference>
<evidence type="ECO:0000256" key="2">
    <source>
        <dbReference type="ARBA" id="ARBA00022475"/>
    </source>
</evidence>